<comment type="caution">
    <text evidence="1">The sequence shown here is derived from an EMBL/GenBank/DDBJ whole genome shotgun (WGS) entry which is preliminary data.</text>
</comment>
<sequence>MNGQVEGDRPAADFYLIPPHRATADTVLTWPVFADAYSQSTLVGAHFVRTEPDNSEWDPHTDEVFEVTGWLRQVNEERLSALVERFLQNVHTKNPVLDVELLLRDANRVASYGLDWRPASCLVLLAAALGVISKPFNPNTTNEDEDSTDVNRLREAETYFVLACRRLGGLKHSIQCAQCFFFAGAWQYFIQASNTFRLYMKTKYSLSFAGAQPSIEQIARQSKCVRRQEEAMYWSCFKSESEFRVELPLPQSELAYDHHLQMFPTPPSPAAGHNARDKIDIGEVSSGGVSDVPSTDNSHDSVCSVALSRLYTEEESWYYYLTEIALRRIGNRIINSFFHCEPRKWLNIQHYLGLAREYDTQLAAWSAHLPEAMKHWETASAIRQPDSLSAQGKGNAVSQELGWALANRLLEARSWLYQPFLYWLVHSPLVPRNSKTMHRPTCQRFVSDLTNSMTAEDAMALYQFIISGIECSYQILETRSLRHRHHGLWYDLRSSMCVSLVLMAIVKSGHTSWLPDGGQKLWQAQNLDRVRGSPYLQGDGSRGRLGRVMAEYGYWAKECPSLERQITVLKEVIDTSIAAAQNLES</sequence>
<name>A0AAE0TND8_9PEZI</name>
<protein>
    <submittedName>
        <fullName evidence="1">Uncharacterized protein</fullName>
    </submittedName>
</protein>
<dbReference type="PANTHER" id="PTHR47785:SF5">
    <property type="entry name" value="ZN(II)2CYS6 TRANSCRIPTION FACTOR (EUROFUNG)"/>
    <property type="match status" value="1"/>
</dbReference>
<evidence type="ECO:0000313" key="1">
    <source>
        <dbReference type="EMBL" id="KAK3670543.1"/>
    </source>
</evidence>
<keyword evidence="2" id="KW-1185">Reference proteome</keyword>
<dbReference type="AlphaFoldDB" id="A0AAE0TND8"/>
<dbReference type="PANTHER" id="PTHR47785">
    <property type="entry name" value="ZN(II)2CYS6 TRANSCRIPTION FACTOR (EUROFUNG)-RELATED-RELATED"/>
    <property type="match status" value="1"/>
</dbReference>
<gene>
    <name evidence="1" type="ORF">LTR78_009647</name>
</gene>
<dbReference type="CDD" id="cd12148">
    <property type="entry name" value="fungal_TF_MHR"/>
    <property type="match status" value="1"/>
</dbReference>
<dbReference type="EMBL" id="JAUTXT010000055">
    <property type="protein sequence ID" value="KAK3670543.1"/>
    <property type="molecule type" value="Genomic_DNA"/>
</dbReference>
<dbReference type="InterPro" id="IPR053181">
    <property type="entry name" value="EcdB-like_regulator"/>
</dbReference>
<organism evidence="1 2">
    <name type="scientific">Recurvomyces mirabilis</name>
    <dbReference type="NCBI Taxonomy" id="574656"/>
    <lineage>
        <taxon>Eukaryota</taxon>
        <taxon>Fungi</taxon>
        <taxon>Dikarya</taxon>
        <taxon>Ascomycota</taxon>
        <taxon>Pezizomycotina</taxon>
        <taxon>Dothideomycetes</taxon>
        <taxon>Dothideomycetidae</taxon>
        <taxon>Mycosphaerellales</taxon>
        <taxon>Teratosphaeriaceae</taxon>
        <taxon>Recurvomyces</taxon>
    </lineage>
</organism>
<evidence type="ECO:0000313" key="2">
    <source>
        <dbReference type="Proteomes" id="UP001274830"/>
    </source>
</evidence>
<dbReference type="Proteomes" id="UP001274830">
    <property type="component" value="Unassembled WGS sequence"/>
</dbReference>
<proteinExistence type="predicted"/>
<reference evidence="1" key="1">
    <citation type="submission" date="2023-07" db="EMBL/GenBank/DDBJ databases">
        <title>Black Yeasts Isolated from many extreme environments.</title>
        <authorList>
            <person name="Coleine C."/>
            <person name="Stajich J.E."/>
            <person name="Selbmann L."/>
        </authorList>
    </citation>
    <scope>NUCLEOTIDE SEQUENCE</scope>
    <source>
        <strain evidence="1">CCFEE 5485</strain>
    </source>
</reference>
<accession>A0AAE0TND8</accession>